<dbReference type="CDD" id="cd06163">
    <property type="entry name" value="S2P-M50_PDZ_RseP-like"/>
    <property type="match status" value="1"/>
</dbReference>
<evidence type="ECO:0000256" key="6">
    <source>
        <dbReference type="ARBA" id="ARBA00022801"/>
    </source>
</evidence>
<dbReference type="InterPro" id="IPR008915">
    <property type="entry name" value="Peptidase_M50"/>
</dbReference>
<dbReference type="Proteomes" id="UP000603141">
    <property type="component" value="Unassembled WGS sequence"/>
</dbReference>
<keyword evidence="10 11" id="KW-0472">Membrane</keyword>
<comment type="subcellular location">
    <subcellularLocation>
        <location evidence="2">Membrane</location>
        <topology evidence="2">Multi-pass membrane protein</topology>
    </subcellularLocation>
</comment>
<protein>
    <recommendedName>
        <fullName evidence="11">Zinc metalloprotease</fullName>
        <ecNumber evidence="11">3.4.24.-</ecNumber>
    </recommendedName>
</protein>
<comment type="cofactor">
    <cofactor evidence="1 11">
        <name>Zn(2+)</name>
        <dbReference type="ChEBI" id="CHEBI:29105"/>
    </cofactor>
</comment>
<dbReference type="Pfam" id="PF17820">
    <property type="entry name" value="PDZ_6"/>
    <property type="match status" value="2"/>
</dbReference>
<evidence type="ECO:0000256" key="3">
    <source>
        <dbReference type="ARBA" id="ARBA00007931"/>
    </source>
</evidence>
<keyword evidence="11" id="KW-0479">Metal-binding</keyword>
<name>A0A934S6S6_9BACT</name>
<keyword evidence="6 11" id="KW-0378">Hydrolase</keyword>
<feature type="domain" description="PDZ" evidence="12">
    <location>
        <begin position="140"/>
        <end position="199"/>
    </location>
</feature>
<dbReference type="NCBIfam" id="TIGR00054">
    <property type="entry name" value="RIP metalloprotease RseP"/>
    <property type="match status" value="1"/>
</dbReference>
<dbReference type="PANTHER" id="PTHR42837">
    <property type="entry name" value="REGULATOR OF SIGMA-E PROTEASE RSEP"/>
    <property type="match status" value="1"/>
</dbReference>
<dbReference type="PROSITE" id="PS50106">
    <property type="entry name" value="PDZ"/>
    <property type="match status" value="2"/>
</dbReference>
<evidence type="ECO:0000256" key="8">
    <source>
        <dbReference type="ARBA" id="ARBA00022989"/>
    </source>
</evidence>
<feature type="domain" description="PDZ" evidence="12">
    <location>
        <begin position="222"/>
        <end position="267"/>
    </location>
</feature>
<dbReference type="InterPro" id="IPR004387">
    <property type="entry name" value="Pept_M50_Zn"/>
</dbReference>
<comment type="similarity">
    <text evidence="3 11">Belongs to the peptidase M50B family.</text>
</comment>
<reference evidence="13" key="1">
    <citation type="submission" date="2021-01" db="EMBL/GenBank/DDBJ databases">
        <title>Modified the classification status of verrucomicrobia.</title>
        <authorList>
            <person name="Feng X."/>
        </authorList>
    </citation>
    <scope>NUCLEOTIDE SEQUENCE</scope>
    <source>
        <strain evidence="13">KCTC 22041</strain>
    </source>
</reference>
<dbReference type="Pfam" id="PF02163">
    <property type="entry name" value="Peptidase_M50"/>
    <property type="match status" value="1"/>
</dbReference>
<dbReference type="EC" id="3.4.24.-" evidence="11"/>
<gene>
    <name evidence="13" type="primary">rseP</name>
    <name evidence="13" type="ORF">JIN85_07810</name>
</gene>
<comment type="caution">
    <text evidence="13">The sequence shown here is derived from an EMBL/GenBank/DDBJ whole genome shotgun (WGS) entry which is preliminary data.</text>
</comment>
<evidence type="ECO:0000259" key="12">
    <source>
        <dbReference type="PROSITE" id="PS50106"/>
    </source>
</evidence>
<evidence type="ECO:0000313" key="13">
    <source>
        <dbReference type="EMBL" id="MBK1882315.1"/>
    </source>
</evidence>
<feature type="transmembrane region" description="Helical" evidence="11">
    <location>
        <begin position="385"/>
        <end position="404"/>
    </location>
</feature>
<feature type="transmembrane region" description="Helical" evidence="11">
    <location>
        <begin position="105"/>
        <end position="129"/>
    </location>
</feature>
<proteinExistence type="inferred from homology"/>
<dbReference type="SUPFAM" id="SSF50156">
    <property type="entry name" value="PDZ domain-like"/>
    <property type="match status" value="2"/>
</dbReference>
<dbReference type="GO" id="GO:0016020">
    <property type="term" value="C:membrane"/>
    <property type="evidence" value="ECO:0007669"/>
    <property type="project" value="UniProtKB-SubCell"/>
</dbReference>
<sequence length="472" mass="51138">MAVLTSILYTILLIGVVLMLFNIIIFVHELGHFLAGRWRGLQIDRFQIWFGKPIWKKTINGVQYGLGWIPAGGFVALPQMAPMESIEGGNLSEKPLPPISPLDKIIVAFAGPLFSIMLAFVAACVVWGVGKPKDVVPSQIVGRLEEKGPAARAGIKLGDKIIAINGTPVDGFQGTLNSIQENIVLSEGNEIVFTVLRDGNPEPLKITSRFETEPTKWFQRAGLRQVGIGPEADHIEVASITPGSPGEKAGFKSGDKLLTINGREFKSSQPAIAYINEIGAHPMEFVVLRDKAEVQLTATPQVPVEPKGKGPMLGILFSEIPDVNFDIVHPSPISQISDTVKMMWTTITSVASRKSSIGVQHLSGPVGIATLQYHLLQTDEGWRRILSFMVLFNVNLAILNMLPLPVLDGGHITLAILEKICGRPVQAKPLEIIQTGCALALISLMLYVTSKDIGDNFGNDGPTGVEKIVFPE</sequence>
<dbReference type="RefSeq" id="WP_200269329.1">
    <property type="nucleotide sequence ID" value="NZ_JAENIJ010000009.1"/>
</dbReference>
<dbReference type="SMART" id="SM00228">
    <property type="entry name" value="PDZ"/>
    <property type="match status" value="2"/>
</dbReference>
<evidence type="ECO:0000256" key="5">
    <source>
        <dbReference type="ARBA" id="ARBA00022692"/>
    </source>
</evidence>
<evidence type="ECO:0000256" key="10">
    <source>
        <dbReference type="ARBA" id="ARBA00023136"/>
    </source>
</evidence>
<dbReference type="AlphaFoldDB" id="A0A934S6S6"/>
<evidence type="ECO:0000313" key="14">
    <source>
        <dbReference type="Proteomes" id="UP000603141"/>
    </source>
</evidence>
<dbReference type="GO" id="GO:0006508">
    <property type="term" value="P:proteolysis"/>
    <property type="evidence" value="ECO:0007669"/>
    <property type="project" value="UniProtKB-KW"/>
</dbReference>
<evidence type="ECO:0000256" key="9">
    <source>
        <dbReference type="ARBA" id="ARBA00023049"/>
    </source>
</evidence>
<keyword evidence="14" id="KW-1185">Reference proteome</keyword>
<dbReference type="InterPro" id="IPR001478">
    <property type="entry name" value="PDZ"/>
</dbReference>
<keyword evidence="7 11" id="KW-0862">Zinc</keyword>
<feature type="transmembrane region" description="Helical" evidence="11">
    <location>
        <begin position="7"/>
        <end position="28"/>
    </location>
</feature>
<dbReference type="EMBL" id="JAENIJ010000009">
    <property type="protein sequence ID" value="MBK1882315.1"/>
    <property type="molecule type" value="Genomic_DNA"/>
</dbReference>
<dbReference type="GO" id="GO:0004222">
    <property type="term" value="F:metalloendopeptidase activity"/>
    <property type="evidence" value="ECO:0007669"/>
    <property type="project" value="InterPro"/>
</dbReference>
<evidence type="ECO:0000256" key="4">
    <source>
        <dbReference type="ARBA" id="ARBA00022670"/>
    </source>
</evidence>
<dbReference type="InterPro" id="IPR041489">
    <property type="entry name" value="PDZ_6"/>
</dbReference>
<evidence type="ECO:0000256" key="1">
    <source>
        <dbReference type="ARBA" id="ARBA00001947"/>
    </source>
</evidence>
<dbReference type="PANTHER" id="PTHR42837:SF2">
    <property type="entry name" value="MEMBRANE METALLOPROTEASE ARASP2, CHLOROPLASTIC-RELATED"/>
    <property type="match status" value="1"/>
</dbReference>
<keyword evidence="4" id="KW-0645">Protease</keyword>
<dbReference type="InterPro" id="IPR036034">
    <property type="entry name" value="PDZ_sf"/>
</dbReference>
<organism evidence="13 14">
    <name type="scientific">Luteolibacter pohnpeiensis</name>
    <dbReference type="NCBI Taxonomy" id="454153"/>
    <lineage>
        <taxon>Bacteria</taxon>
        <taxon>Pseudomonadati</taxon>
        <taxon>Verrucomicrobiota</taxon>
        <taxon>Verrucomicrobiia</taxon>
        <taxon>Verrucomicrobiales</taxon>
        <taxon>Verrucomicrobiaceae</taxon>
        <taxon>Luteolibacter</taxon>
    </lineage>
</organism>
<dbReference type="Gene3D" id="2.30.42.10">
    <property type="match status" value="2"/>
</dbReference>
<keyword evidence="8 11" id="KW-1133">Transmembrane helix</keyword>
<dbReference type="GO" id="GO:0046872">
    <property type="term" value="F:metal ion binding"/>
    <property type="evidence" value="ECO:0007669"/>
    <property type="project" value="UniProtKB-KW"/>
</dbReference>
<accession>A0A934S6S6</accession>
<evidence type="ECO:0000256" key="7">
    <source>
        <dbReference type="ARBA" id="ARBA00022833"/>
    </source>
</evidence>
<evidence type="ECO:0000256" key="2">
    <source>
        <dbReference type="ARBA" id="ARBA00004141"/>
    </source>
</evidence>
<evidence type="ECO:0000256" key="11">
    <source>
        <dbReference type="RuleBase" id="RU362031"/>
    </source>
</evidence>
<keyword evidence="9 11" id="KW-0482">Metalloprotease</keyword>
<keyword evidence="5 11" id="KW-0812">Transmembrane</keyword>